<dbReference type="Proteomes" id="UP001279734">
    <property type="component" value="Unassembled WGS sequence"/>
</dbReference>
<dbReference type="AlphaFoldDB" id="A0AAD3TJ62"/>
<accession>A0AAD3TJ62</accession>
<proteinExistence type="predicted"/>
<keyword evidence="2" id="KW-1185">Reference proteome</keyword>
<reference evidence="1" key="1">
    <citation type="submission" date="2023-05" db="EMBL/GenBank/DDBJ databases">
        <title>Nepenthes gracilis genome sequencing.</title>
        <authorList>
            <person name="Fukushima K."/>
        </authorList>
    </citation>
    <scope>NUCLEOTIDE SEQUENCE</scope>
    <source>
        <strain evidence="1">SING2019-196</strain>
    </source>
</reference>
<evidence type="ECO:0000313" key="1">
    <source>
        <dbReference type="EMBL" id="GMH30064.1"/>
    </source>
</evidence>
<dbReference type="EMBL" id="BSYO01000037">
    <property type="protein sequence ID" value="GMH30064.1"/>
    <property type="molecule type" value="Genomic_DNA"/>
</dbReference>
<protein>
    <submittedName>
        <fullName evidence="1">Uncharacterized protein</fullName>
    </submittedName>
</protein>
<name>A0AAD3TJ62_NEPGR</name>
<comment type="caution">
    <text evidence="1">The sequence shown here is derived from an EMBL/GenBank/DDBJ whole genome shotgun (WGS) entry which is preliminary data.</text>
</comment>
<organism evidence="1 2">
    <name type="scientific">Nepenthes gracilis</name>
    <name type="common">Slender pitcher plant</name>
    <dbReference type="NCBI Taxonomy" id="150966"/>
    <lineage>
        <taxon>Eukaryota</taxon>
        <taxon>Viridiplantae</taxon>
        <taxon>Streptophyta</taxon>
        <taxon>Embryophyta</taxon>
        <taxon>Tracheophyta</taxon>
        <taxon>Spermatophyta</taxon>
        <taxon>Magnoliopsida</taxon>
        <taxon>eudicotyledons</taxon>
        <taxon>Gunneridae</taxon>
        <taxon>Pentapetalae</taxon>
        <taxon>Caryophyllales</taxon>
        <taxon>Nepenthaceae</taxon>
        <taxon>Nepenthes</taxon>
    </lineage>
</organism>
<gene>
    <name evidence="1" type="ORF">Nepgr_031907</name>
</gene>
<evidence type="ECO:0000313" key="2">
    <source>
        <dbReference type="Proteomes" id="UP001279734"/>
    </source>
</evidence>
<sequence length="92" mass="9769">MIVASGNDRADLVGDTSRGKEVDTCWACGDAEWQNPTDIAVPVGPTTSVVVGSLSLPAVASNFHVASCCLLFPYLSPEHDGFHPQHTNNIIF</sequence>